<dbReference type="KEGG" id="talb:FTW19_05720"/>
<keyword evidence="1" id="KW-0732">Signal</keyword>
<proteinExistence type="predicted"/>
<dbReference type="AlphaFoldDB" id="A0A5B9EA71"/>
<protein>
    <recommendedName>
        <fullName evidence="4">Glycoside hydrolase</fullName>
    </recommendedName>
</protein>
<evidence type="ECO:0000313" key="2">
    <source>
        <dbReference type="EMBL" id="QEE27550.1"/>
    </source>
</evidence>
<evidence type="ECO:0000313" key="3">
    <source>
        <dbReference type="Proteomes" id="UP000321820"/>
    </source>
</evidence>
<dbReference type="InterPro" id="IPR043750">
    <property type="entry name" value="DUF5695"/>
</dbReference>
<gene>
    <name evidence="2" type="ORF">FTW19_05720</name>
</gene>
<name>A0A5B9EA71_9BACT</name>
<dbReference type="EMBL" id="CP042806">
    <property type="protein sequence ID" value="QEE27550.1"/>
    <property type="molecule type" value="Genomic_DNA"/>
</dbReference>
<sequence length="910" mass="101675">MSFSPLFRLSRAVLLFSLISSTLSWSQPPKPLPPGPMLDGGRVVLKGKELTLELLAYSGTVAQLRPAADPMLDYTPGDLLKSRSADTFYHLGDLDLRLRDDASTDWKDYSTAYRRKPIQVLANTSTVFRADLAATLPAEIPLRVVREWSVRNGDIYLSYTLTNRTHKAVHLGGIGVPMVFNNIMNGRTLEQSYTTCSFYDPYIGQDAGYVQVARLSGTGPALLIAPEGHAPLEAWKPILDKRVSRDGEAVLLNDPTRRGMTFEGSYEWMIHSAGFAEDDWKSAEQWNQPTEAVLQPGKSITYTLHLFVAPSLREIEATLTAHGRPVAIGIPGYILPQDTDGRLFLRSATPVTSIASEPEGSLSIHHDGLAPDGKTQAYTIHGLRWGRARLRITYGDGNIQTIAYRTIKPETQTVADLGRFLFHEQWFEQPNDPFHRSPSVISYDNDAGQQLLQESRAWIAGLSDEGGAGSWLAAAMKEAIAPDPGEVRKLEAFVNQTVWGHLQESEGPQKFGVHKSLFYYQPDAMPAGYYDTSINWGSWTSWNRKDAADVGRSFNYPHVVAAYWSLYRIARNNSGLAAMQDWKWYLDHAYETTMAMRSHAPYYTQFGQMEGTIFTLLLHDLKMEGWNEQASTLEGWMRQRAQQWNSEPYPFGSEMPWDSTGQEEVYAWTRYFGFKEKADLTLNAILAYTPVVPSWGYNGSARRYWDFLYGGKYPRIERQLHHYGSGLNAIPLLSEYRAHSSDLYLLRAGYGGVMGPLANIDEKGFGSAAFHSYPDRMQYDPYTGDYGPNFLGHALNSGVYLVQDPSLGWLAFGGNVTVHGNTVRLDVLDSSRQRVFLAPTGQWLTLDGGAFTAVDYDTSTHQVTIHLAPATAYVKEVKLHIATPATEKPEEVRTVSLASEETSVSLMTQK</sequence>
<dbReference type="RefSeq" id="WP_147646741.1">
    <property type="nucleotide sequence ID" value="NZ_CP042806.1"/>
</dbReference>
<keyword evidence="3" id="KW-1185">Reference proteome</keyword>
<evidence type="ECO:0000256" key="1">
    <source>
        <dbReference type="SAM" id="SignalP"/>
    </source>
</evidence>
<reference evidence="2 3" key="1">
    <citation type="submission" date="2019-08" db="EMBL/GenBank/DDBJ databases">
        <title>Complete genome sequence of Terriglobus albidus strain ORNL.</title>
        <authorList>
            <person name="Podar M."/>
        </authorList>
    </citation>
    <scope>NUCLEOTIDE SEQUENCE [LARGE SCALE GENOMIC DNA]</scope>
    <source>
        <strain evidence="2 3">ORNL</strain>
    </source>
</reference>
<feature type="chain" id="PRO_5023022264" description="Glycoside hydrolase" evidence="1">
    <location>
        <begin position="27"/>
        <end position="910"/>
    </location>
</feature>
<dbReference type="Pfam" id="PF18951">
    <property type="entry name" value="DUF5695"/>
    <property type="match status" value="1"/>
</dbReference>
<feature type="signal peptide" evidence="1">
    <location>
        <begin position="1"/>
        <end position="26"/>
    </location>
</feature>
<accession>A0A5B9EA71</accession>
<organism evidence="2 3">
    <name type="scientific">Terriglobus albidus</name>
    <dbReference type="NCBI Taxonomy" id="1592106"/>
    <lineage>
        <taxon>Bacteria</taxon>
        <taxon>Pseudomonadati</taxon>
        <taxon>Acidobacteriota</taxon>
        <taxon>Terriglobia</taxon>
        <taxon>Terriglobales</taxon>
        <taxon>Acidobacteriaceae</taxon>
        <taxon>Terriglobus</taxon>
    </lineage>
</organism>
<dbReference type="Proteomes" id="UP000321820">
    <property type="component" value="Chromosome"/>
</dbReference>
<dbReference type="OrthoDB" id="9761789at2"/>
<evidence type="ECO:0008006" key="4">
    <source>
        <dbReference type="Google" id="ProtNLM"/>
    </source>
</evidence>